<keyword evidence="2" id="KW-0732">Signal</keyword>
<gene>
    <name evidence="3" type="ORF">EX30DRAFT_387704</name>
</gene>
<evidence type="ECO:0000313" key="3">
    <source>
        <dbReference type="EMBL" id="TGZ77293.1"/>
    </source>
</evidence>
<accession>A0A4S2MK71</accession>
<protein>
    <submittedName>
        <fullName evidence="3">Uncharacterized protein</fullName>
    </submittedName>
</protein>
<evidence type="ECO:0000256" key="2">
    <source>
        <dbReference type="SAM" id="SignalP"/>
    </source>
</evidence>
<keyword evidence="1" id="KW-0472">Membrane</keyword>
<reference evidence="3 4" key="1">
    <citation type="submission" date="2019-04" db="EMBL/GenBank/DDBJ databases">
        <title>Comparative genomics and transcriptomics to analyze fruiting body development in filamentous ascomycetes.</title>
        <authorList>
            <consortium name="DOE Joint Genome Institute"/>
            <person name="Lutkenhaus R."/>
            <person name="Traeger S."/>
            <person name="Breuer J."/>
            <person name="Kuo A."/>
            <person name="Lipzen A."/>
            <person name="Pangilinan J."/>
            <person name="Dilworth D."/>
            <person name="Sandor L."/>
            <person name="Poggeler S."/>
            <person name="Barry K."/>
            <person name="Grigoriev I.V."/>
            <person name="Nowrousian M."/>
        </authorList>
    </citation>
    <scope>NUCLEOTIDE SEQUENCE [LARGE SCALE GENOMIC DNA]</scope>
    <source>
        <strain evidence="3 4">CBS 389.68</strain>
    </source>
</reference>
<keyword evidence="1" id="KW-0812">Transmembrane</keyword>
<feature type="transmembrane region" description="Helical" evidence="1">
    <location>
        <begin position="141"/>
        <end position="159"/>
    </location>
</feature>
<organism evidence="3 4">
    <name type="scientific">Ascodesmis nigricans</name>
    <dbReference type="NCBI Taxonomy" id="341454"/>
    <lineage>
        <taxon>Eukaryota</taxon>
        <taxon>Fungi</taxon>
        <taxon>Dikarya</taxon>
        <taxon>Ascomycota</taxon>
        <taxon>Pezizomycotina</taxon>
        <taxon>Pezizomycetes</taxon>
        <taxon>Pezizales</taxon>
        <taxon>Ascodesmidaceae</taxon>
        <taxon>Ascodesmis</taxon>
    </lineage>
</organism>
<feature type="signal peptide" evidence="2">
    <location>
        <begin position="1"/>
        <end position="22"/>
    </location>
</feature>
<dbReference type="EMBL" id="ML220155">
    <property type="protein sequence ID" value="TGZ77293.1"/>
    <property type="molecule type" value="Genomic_DNA"/>
</dbReference>
<keyword evidence="4" id="KW-1185">Reference proteome</keyword>
<dbReference type="Proteomes" id="UP000298138">
    <property type="component" value="Unassembled WGS sequence"/>
</dbReference>
<dbReference type="AlphaFoldDB" id="A0A4S2MK71"/>
<evidence type="ECO:0000256" key="1">
    <source>
        <dbReference type="SAM" id="Phobius"/>
    </source>
</evidence>
<name>A0A4S2MK71_9PEZI</name>
<dbReference type="InParanoid" id="A0A4S2MK71"/>
<keyword evidence="1" id="KW-1133">Transmembrane helix</keyword>
<feature type="chain" id="PRO_5020860439" evidence="2">
    <location>
        <begin position="23"/>
        <end position="232"/>
    </location>
</feature>
<proteinExistence type="predicted"/>
<sequence>MSNAVDEHWTPFFLWLCRHCLGTLAVARLPRTKEFTTIRLERATLNSHHHPCFPARLQQRRTLVHSASVRISRRLLPGGLKRIDEADTHIQMHEENAFPYFISSSLSFAEVEIQDEALLFGCLTAFPERTLHQNWRLRARSVAFVAVAAVVAVGLPLQICAIELAARVRGHYSCFALHHHIEHEFGKLELGFRSFTFYGNPKSRKSNQKVTAPMFYATIWESCAPALKSHRH</sequence>
<evidence type="ECO:0000313" key="4">
    <source>
        <dbReference type="Proteomes" id="UP000298138"/>
    </source>
</evidence>